<gene>
    <name evidence="1" type="ORF">EPI10_027882</name>
</gene>
<reference evidence="2" key="1">
    <citation type="journal article" date="2019" name="Plant Biotechnol. J.">
        <title>Genome sequencing of the Australian wild diploid species Gossypium australe highlights disease resistance and delayed gland morphogenesis.</title>
        <authorList>
            <person name="Cai Y."/>
            <person name="Cai X."/>
            <person name="Wang Q."/>
            <person name="Wang P."/>
            <person name="Zhang Y."/>
            <person name="Cai C."/>
            <person name="Xu Y."/>
            <person name="Wang K."/>
            <person name="Zhou Z."/>
            <person name="Wang C."/>
            <person name="Geng S."/>
            <person name="Li B."/>
            <person name="Dong Q."/>
            <person name="Hou Y."/>
            <person name="Wang H."/>
            <person name="Ai P."/>
            <person name="Liu Z."/>
            <person name="Yi F."/>
            <person name="Sun M."/>
            <person name="An G."/>
            <person name="Cheng J."/>
            <person name="Zhang Y."/>
            <person name="Shi Q."/>
            <person name="Xie Y."/>
            <person name="Shi X."/>
            <person name="Chang Y."/>
            <person name="Huang F."/>
            <person name="Chen Y."/>
            <person name="Hong S."/>
            <person name="Mi L."/>
            <person name="Sun Q."/>
            <person name="Zhang L."/>
            <person name="Zhou B."/>
            <person name="Peng R."/>
            <person name="Zhang X."/>
            <person name="Liu F."/>
        </authorList>
    </citation>
    <scope>NUCLEOTIDE SEQUENCE [LARGE SCALE GENOMIC DNA]</scope>
    <source>
        <strain evidence="2">cv. PA1801</strain>
    </source>
</reference>
<dbReference type="AlphaFoldDB" id="A0A5B6UZR2"/>
<dbReference type="EMBL" id="SMMG02000009">
    <property type="protein sequence ID" value="KAA3461305.1"/>
    <property type="molecule type" value="Genomic_DNA"/>
</dbReference>
<evidence type="ECO:0000313" key="1">
    <source>
        <dbReference type="EMBL" id="KAA3461305.1"/>
    </source>
</evidence>
<evidence type="ECO:0000313" key="2">
    <source>
        <dbReference type="Proteomes" id="UP000325315"/>
    </source>
</evidence>
<proteinExistence type="predicted"/>
<sequence>MRWLKGSVQWPIDLSCHQNLSESIYHVDPSHIVSVDKVEVRPDLTYDEEPVEVIAHKEKCCDKTKKPTKPLRKLRKQ</sequence>
<accession>A0A5B6UZR2</accession>
<organism evidence="1 2">
    <name type="scientific">Gossypium australe</name>
    <dbReference type="NCBI Taxonomy" id="47621"/>
    <lineage>
        <taxon>Eukaryota</taxon>
        <taxon>Viridiplantae</taxon>
        <taxon>Streptophyta</taxon>
        <taxon>Embryophyta</taxon>
        <taxon>Tracheophyta</taxon>
        <taxon>Spermatophyta</taxon>
        <taxon>Magnoliopsida</taxon>
        <taxon>eudicotyledons</taxon>
        <taxon>Gunneridae</taxon>
        <taxon>Pentapetalae</taxon>
        <taxon>rosids</taxon>
        <taxon>malvids</taxon>
        <taxon>Malvales</taxon>
        <taxon>Malvaceae</taxon>
        <taxon>Malvoideae</taxon>
        <taxon>Gossypium</taxon>
    </lineage>
</organism>
<protein>
    <submittedName>
        <fullName evidence="1">Serine/threonine-protein phosphatase 6 regulatory ankyrin repeat subunit C-like</fullName>
    </submittedName>
</protein>
<dbReference type="Proteomes" id="UP000325315">
    <property type="component" value="Unassembled WGS sequence"/>
</dbReference>
<name>A0A5B6UZR2_9ROSI</name>
<dbReference type="OrthoDB" id="998593at2759"/>
<keyword evidence="2" id="KW-1185">Reference proteome</keyword>
<comment type="caution">
    <text evidence="1">The sequence shown here is derived from an EMBL/GenBank/DDBJ whole genome shotgun (WGS) entry which is preliminary data.</text>
</comment>